<gene>
    <name evidence="2" type="ORF">NC653_021072</name>
</gene>
<keyword evidence="3" id="KW-1185">Reference proteome</keyword>
<dbReference type="SUPFAM" id="SSF56219">
    <property type="entry name" value="DNase I-like"/>
    <property type="match status" value="1"/>
</dbReference>
<reference evidence="2" key="1">
    <citation type="journal article" date="2023" name="Mol. Ecol. Resour.">
        <title>Chromosome-level genome assembly of a triploid poplar Populus alba 'Berolinensis'.</title>
        <authorList>
            <person name="Chen S."/>
            <person name="Yu Y."/>
            <person name="Wang X."/>
            <person name="Wang S."/>
            <person name="Zhang T."/>
            <person name="Zhou Y."/>
            <person name="He R."/>
            <person name="Meng N."/>
            <person name="Wang Y."/>
            <person name="Liu W."/>
            <person name="Liu Z."/>
            <person name="Liu J."/>
            <person name="Guo Q."/>
            <person name="Huang H."/>
            <person name="Sederoff R.R."/>
            <person name="Wang G."/>
            <person name="Qu G."/>
            <person name="Chen S."/>
        </authorList>
    </citation>
    <scope>NUCLEOTIDE SEQUENCE</scope>
    <source>
        <strain evidence="2">SC-2020</strain>
    </source>
</reference>
<evidence type="ECO:0000256" key="1">
    <source>
        <dbReference type="SAM" id="MobiDB-lite"/>
    </source>
</evidence>
<dbReference type="EMBL" id="JAQIZT010000008">
    <property type="protein sequence ID" value="KAJ6988026.1"/>
    <property type="molecule type" value="Genomic_DNA"/>
</dbReference>
<dbReference type="InterPro" id="IPR036691">
    <property type="entry name" value="Endo/exonu/phosph_ase_sf"/>
</dbReference>
<accession>A0AAD6QD69</accession>
<organism evidence="2 3">
    <name type="scientific">Populus alba x Populus x berolinensis</name>
    <dbReference type="NCBI Taxonomy" id="444605"/>
    <lineage>
        <taxon>Eukaryota</taxon>
        <taxon>Viridiplantae</taxon>
        <taxon>Streptophyta</taxon>
        <taxon>Embryophyta</taxon>
        <taxon>Tracheophyta</taxon>
        <taxon>Spermatophyta</taxon>
        <taxon>Magnoliopsida</taxon>
        <taxon>eudicotyledons</taxon>
        <taxon>Gunneridae</taxon>
        <taxon>Pentapetalae</taxon>
        <taxon>rosids</taxon>
        <taxon>fabids</taxon>
        <taxon>Malpighiales</taxon>
        <taxon>Salicaceae</taxon>
        <taxon>Saliceae</taxon>
        <taxon>Populus</taxon>
    </lineage>
</organism>
<sequence length="63" mass="7531">MELEFKGSPHIWTNRHTGRHDRLDRAQAPPERLYRFPKAFMLYENHMGSDHRPIVVCLDADNR</sequence>
<comment type="caution">
    <text evidence="2">The sequence shown here is derived from an EMBL/GenBank/DDBJ whole genome shotgun (WGS) entry which is preliminary data.</text>
</comment>
<name>A0AAD6QD69_9ROSI</name>
<dbReference type="AlphaFoldDB" id="A0AAD6QD69"/>
<evidence type="ECO:0000313" key="2">
    <source>
        <dbReference type="EMBL" id="KAJ6988026.1"/>
    </source>
</evidence>
<feature type="region of interest" description="Disordered" evidence="1">
    <location>
        <begin position="1"/>
        <end position="26"/>
    </location>
</feature>
<proteinExistence type="predicted"/>
<protein>
    <submittedName>
        <fullName evidence="2">Uncharacterized protein</fullName>
    </submittedName>
</protein>
<dbReference type="Proteomes" id="UP001164929">
    <property type="component" value="Chromosome 8"/>
</dbReference>
<evidence type="ECO:0000313" key="3">
    <source>
        <dbReference type="Proteomes" id="UP001164929"/>
    </source>
</evidence>